<name>A0A914S541_PAREQ</name>
<dbReference type="PANTHER" id="PTHR36514:SF3">
    <property type="entry name" value="ASCARIS SUUM EPICUTICLIN PROTEIN RELATED"/>
    <property type="match status" value="1"/>
</dbReference>
<dbReference type="PANTHER" id="PTHR36514">
    <property type="entry name" value="PROTEIN CBG00436"/>
    <property type="match status" value="1"/>
</dbReference>
<organism evidence="2 3">
    <name type="scientific">Parascaris equorum</name>
    <name type="common">Equine roundworm</name>
    <dbReference type="NCBI Taxonomy" id="6256"/>
    <lineage>
        <taxon>Eukaryota</taxon>
        <taxon>Metazoa</taxon>
        <taxon>Ecdysozoa</taxon>
        <taxon>Nematoda</taxon>
        <taxon>Chromadorea</taxon>
        <taxon>Rhabditida</taxon>
        <taxon>Spirurina</taxon>
        <taxon>Ascaridomorpha</taxon>
        <taxon>Ascaridoidea</taxon>
        <taxon>Ascarididae</taxon>
        <taxon>Parascaris</taxon>
    </lineage>
</organism>
<feature type="region of interest" description="Disordered" evidence="1">
    <location>
        <begin position="64"/>
        <end position="159"/>
    </location>
</feature>
<keyword evidence="2" id="KW-1185">Reference proteome</keyword>
<dbReference type="WBParaSite" id="PEQ_0001345201-mRNA-1">
    <property type="protein sequence ID" value="PEQ_0001345201-mRNA-1"/>
    <property type="gene ID" value="PEQ_0001345201"/>
</dbReference>
<dbReference type="Proteomes" id="UP000887564">
    <property type="component" value="Unplaced"/>
</dbReference>
<dbReference type="AlphaFoldDB" id="A0A914S541"/>
<evidence type="ECO:0000313" key="3">
    <source>
        <dbReference type="WBParaSite" id="PEQ_0001345201-mRNA-1"/>
    </source>
</evidence>
<sequence>MGTNSFNHLNQKAVMPASGYGGEPLLKAPAVEEEALKAIEQPTPAEGPAEVEAKVPELEEQAVNAVEQPTPAEGPAEVEVSGYRKKRNNEYGDEPVVQSAESEPAGGYGGEPFRGAEAVEEEAPKAIEQPTLLEGPTEVEASGYRKKRNNEYGDEPLAQ</sequence>
<proteinExistence type="predicted"/>
<protein>
    <submittedName>
        <fullName evidence="3">Uncharacterized protein</fullName>
    </submittedName>
</protein>
<evidence type="ECO:0000256" key="1">
    <source>
        <dbReference type="SAM" id="MobiDB-lite"/>
    </source>
</evidence>
<feature type="region of interest" description="Disordered" evidence="1">
    <location>
        <begin position="1"/>
        <end position="23"/>
    </location>
</feature>
<accession>A0A914S541</accession>
<feature type="compositionally biased region" description="Polar residues" evidence="1">
    <location>
        <begin position="1"/>
        <end position="10"/>
    </location>
</feature>
<evidence type="ECO:0000313" key="2">
    <source>
        <dbReference type="Proteomes" id="UP000887564"/>
    </source>
</evidence>
<reference evidence="3" key="1">
    <citation type="submission" date="2022-11" db="UniProtKB">
        <authorList>
            <consortium name="WormBaseParasite"/>
        </authorList>
    </citation>
    <scope>IDENTIFICATION</scope>
</reference>